<dbReference type="EMBL" id="LDEV01001901">
    <property type="protein sequence ID" value="KLJ10790.1"/>
    <property type="molecule type" value="Genomic_DNA"/>
</dbReference>
<evidence type="ECO:0000313" key="2">
    <source>
        <dbReference type="EMBL" id="KLJ10790.1"/>
    </source>
</evidence>
<dbReference type="Proteomes" id="UP000053573">
    <property type="component" value="Unassembled WGS sequence"/>
</dbReference>
<proteinExistence type="predicted"/>
<protein>
    <submittedName>
        <fullName evidence="2">Uncharacterized protein</fullName>
    </submittedName>
</protein>
<name>A0A0H1BHK5_9EURO</name>
<gene>
    <name evidence="2" type="ORF">EMPG_13828</name>
</gene>
<sequence>MAVPIAINVPNQLQPNSASLSRPSYCQPPNLSTDTLAGLAQEKRGGRAPETGANTAPKQAREQLAR</sequence>
<feature type="compositionally biased region" description="Polar residues" evidence="1">
    <location>
        <begin position="9"/>
        <end position="35"/>
    </location>
</feature>
<dbReference type="AlphaFoldDB" id="A0A0H1BHK5"/>
<keyword evidence="3" id="KW-1185">Reference proteome</keyword>
<evidence type="ECO:0000256" key="1">
    <source>
        <dbReference type="SAM" id="MobiDB-lite"/>
    </source>
</evidence>
<accession>A0A0H1BHK5</accession>
<comment type="caution">
    <text evidence="2">The sequence shown here is derived from an EMBL/GenBank/DDBJ whole genome shotgun (WGS) entry which is preliminary data.</text>
</comment>
<organism evidence="2 3">
    <name type="scientific">Blastomyces silverae</name>
    <dbReference type="NCBI Taxonomy" id="2060906"/>
    <lineage>
        <taxon>Eukaryota</taxon>
        <taxon>Fungi</taxon>
        <taxon>Dikarya</taxon>
        <taxon>Ascomycota</taxon>
        <taxon>Pezizomycotina</taxon>
        <taxon>Eurotiomycetes</taxon>
        <taxon>Eurotiomycetidae</taxon>
        <taxon>Onygenales</taxon>
        <taxon>Ajellomycetaceae</taxon>
        <taxon>Blastomyces</taxon>
    </lineage>
</organism>
<evidence type="ECO:0000313" key="3">
    <source>
        <dbReference type="Proteomes" id="UP000053573"/>
    </source>
</evidence>
<reference evidence="3" key="1">
    <citation type="journal article" date="2015" name="PLoS Genet.">
        <title>The dynamic genome and transcriptome of the human fungal pathogen Blastomyces and close relative Emmonsia.</title>
        <authorList>
            <person name="Munoz J.F."/>
            <person name="Gauthier G.M."/>
            <person name="Desjardins C.A."/>
            <person name="Gallo J.E."/>
            <person name="Holder J."/>
            <person name="Sullivan T.D."/>
            <person name="Marty A.J."/>
            <person name="Carmen J.C."/>
            <person name="Chen Z."/>
            <person name="Ding L."/>
            <person name="Gujja S."/>
            <person name="Magrini V."/>
            <person name="Misas E."/>
            <person name="Mitreva M."/>
            <person name="Priest M."/>
            <person name="Saif S."/>
            <person name="Whiston E.A."/>
            <person name="Young S."/>
            <person name="Zeng Q."/>
            <person name="Goldman W.E."/>
            <person name="Mardis E.R."/>
            <person name="Taylor J.W."/>
            <person name="McEwen J.G."/>
            <person name="Clay O.K."/>
            <person name="Klein B.S."/>
            <person name="Cuomo C.A."/>
        </authorList>
    </citation>
    <scope>NUCLEOTIDE SEQUENCE [LARGE SCALE GENOMIC DNA]</scope>
    <source>
        <strain evidence="3">UAMH 139</strain>
    </source>
</reference>
<feature type="region of interest" description="Disordered" evidence="1">
    <location>
        <begin position="1"/>
        <end position="66"/>
    </location>
</feature>